<dbReference type="PANTHER" id="PTHR34822:SF1">
    <property type="entry name" value="GRPB FAMILY PROTEIN"/>
    <property type="match status" value="1"/>
</dbReference>
<keyword evidence="2" id="KW-1185">Reference proteome</keyword>
<sequence length="186" mass="21506">MTSHEEPDDVYVRGQEILDGGRIELAAYDPQWPRLYDEEERHVRETLGDRVVLIEHTGSTSVPGLAAKPIIDMLLVVADPADEAAYVPDLERAGYVLTVREADWYEHRLFKRPTGIALHLHVHPPSSPEIRRNLAFRDHLRTNDADRALYERTKQELATRQWRYMQDYADAKGDVIEQIIARALRR</sequence>
<proteinExistence type="predicted"/>
<organism evidence="1 2">
    <name type="scientific">Solicola gregarius</name>
    <dbReference type="NCBI Taxonomy" id="2908642"/>
    <lineage>
        <taxon>Bacteria</taxon>
        <taxon>Bacillati</taxon>
        <taxon>Actinomycetota</taxon>
        <taxon>Actinomycetes</taxon>
        <taxon>Propionibacteriales</taxon>
        <taxon>Nocardioidaceae</taxon>
        <taxon>Solicola</taxon>
    </lineage>
</organism>
<dbReference type="Pfam" id="PF04229">
    <property type="entry name" value="GrpB"/>
    <property type="match status" value="1"/>
</dbReference>
<name>A0AA46TIX3_9ACTN</name>
<gene>
    <name evidence="1" type="ORF">L0C25_03235</name>
</gene>
<dbReference type="Gene3D" id="3.30.460.10">
    <property type="entry name" value="Beta Polymerase, domain 2"/>
    <property type="match status" value="1"/>
</dbReference>
<evidence type="ECO:0000313" key="2">
    <source>
        <dbReference type="Proteomes" id="UP001164390"/>
    </source>
</evidence>
<dbReference type="KEGG" id="sgrg:L0C25_03235"/>
<dbReference type="InterPro" id="IPR007344">
    <property type="entry name" value="GrpB/CoaE"/>
</dbReference>
<dbReference type="InterPro" id="IPR043519">
    <property type="entry name" value="NT_sf"/>
</dbReference>
<dbReference type="AlphaFoldDB" id="A0AA46TIX3"/>
<protein>
    <submittedName>
        <fullName evidence="1">GrpB family protein</fullName>
    </submittedName>
</protein>
<accession>A0AA46TIX3</accession>
<dbReference type="PANTHER" id="PTHR34822">
    <property type="entry name" value="GRPB DOMAIN PROTEIN (AFU_ORTHOLOGUE AFUA_1G01530)"/>
    <property type="match status" value="1"/>
</dbReference>
<dbReference type="RefSeq" id="WP_271634948.1">
    <property type="nucleotide sequence ID" value="NZ_CP094970.1"/>
</dbReference>
<reference evidence="1" key="1">
    <citation type="submission" date="2022-01" db="EMBL/GenBank/DDBJ databases">
        <title>Nocardioidaceae gen. sp. A5X3R13.</title>
        <authorList>
            <person name="Lopez Marin M.A."/>
            <person name="Uhlik O."/>
        </authorList>
    </citation>
    <scope>NUCLEOTIDE SEQUENCE</scope>
    <source>
        <strain evidence="1">A5X3R13</strain>
    </source>
</reference>
<dbReference type="EMBL" id="CP094970">
    <property type="protein sequence ID" value="UYM06100.1"/>
    <property type="molecule type" value="Genomic_DNA"/>
</dbReference>
<dbReference type="Proteomes" id="UP001164390">
    <property type="component" value="Chromosome"/>
</dbReference>
<evidence type="ECO:0000313" key="1">
    <source>
        <dbReference type="EMBL" id="UYM06100.1"/>
    </source>
</evidence>
<dbReference type="SUPFAM" id="SSF81301">
    <property type="entry name" value="Nucleotidyltransferase"/>
    <property type="match status" value="1"/>
</dbReference>